<dbReference type="Pfam" id="PF08242">
    <property type="entry name" value="Methyltransf_12"/>
    <property type="match status" value="1"/>
</dbReference>
<dbReference type="EMBL" id="JACEZT010000009">
    <property type="protein sequence ID" value="MBA5638320.1"/>
    <property type="molecule type" value="Genomic_DNA"/>
</dbReference>
<dbReference type="GO" id="GO:0032259">
    <property type="term" value="P:methylation"/>
    <property type="evidence" value="ECO:0007669"/>
    <property type="project" value="UniProtKB-KW"/>
</dbReference>
<keyword evidence="3" id="KW-1185">Reference proteome</keyword>
<evidence type="ECO:0000313" key="2">
    <source>
        <dbReference type="EMBL" id="MBA5638320.1"/>
    </source>
</evidence>
<keyword evidence="2" id="KW-0808">Transferase</keyword>
<sequence>MYSQSQIDPLVSFRNAHGEAVRGTLINVQRMALVMEIYNPDFIMQVSEVLSELTVRIGTRVAYCGRALVVSVVNTGLTAVVSLTLVDEWCELGDLTLVPGAVGAEAAGFVREWSDRYRIGRDYQAVVNEMRAFLSDVSRWVDQVDLAGNLPKVDGMLREDLFYELASPFMDKTLSYLERLENEAAIIEPELAPAHRAFCQSALHPLILRAPFVFRTYTKPLGYAGDYQMVNQILDDPRQGPNTYFQIVNTAFLQAAVAAAHRNRIDILVDFLKGLADEARQLGRPIRILNIGCGPAVEIQRFLDSYPEPHLLQFELLDFSAETLDWTRGQLSKRAARSARPVEINYVQDSVHNLLKRRAGPTTERTCEFDAVYCAGLFDYLSDKVCARLMAHFASRLRPGGKLLVTNVHSDNPGKFGMEHLLEWHLIYRDEAGLEKLLPPQSRERKIYVDATGVNLFAEVRIA</sequence>
<dbReference type="AlphaFoldDB" id="A0A7W2ETI1"/>
<organism evidence="2 3">
    <name type="scientific">Rugamonas brunnea</name>
    <dbReference type="NCBI Taxonomy" id="2758569"/>
    <lineage>
        <taxon>Bacteria</taxon>
        <taxon>Pseudomonadati</taxon>
        <taxon>Pseudomonadota</taxon>
        <taxon>Betaproteobacteria</taxon>
        <taxon>Burkholderiales</taxon>
        <taxon>Oxalobacteraceae</taxon>
        <taxon>Telluria group</taxon>
        <taxon>Rugamonas</taxon>
    </lineage>
</organism>
<evidence type="ECO:0000259" key="1">
    <source>
        <dbReference type="Pfam" id="PF08242"/>
    </source>
</evidence>
<accession>A0A7W2ETI1</accession>
<name>A0A7W2ETI1_9BURK</name>
<dbReference type="GO" id="GO:0008168">
    <property type="term" value="F:methyltransferase activity"/>
    <property type="evidence" value="ECO:0007669"/>
    <property type="project" value="UniProtKB-KW"/>
</dbReference>
<proteinExistence type="predicted"/>
<dbReference type="RefSeq" id="WP_182163774.1">
    <property type="nucleotide sequence ID" value="NZ_JACEZT010000009.1"/>
</dbReference>
<dbReference type="InterPro" id="IPR029063">
    <property type="entry name" value="SAM-dependent_MTases_sf"/>
</dbReference>
<reference evidence="2 3" key="1">
    <citation type="submission" date="2020-07" db="EMBL/GenBank/DDBJ databases">
        <title>Novel species isolated from subtropical streams in China.</title>
        <authorList>
            <person name="Lu H."/>
        </authorList>
    </citation>
    <scope>NUCLEOTIDE SEQUENCE [LARGE SCALE GENOMIC DNA]</scope>
    <source>
        <strain evidence="2 3">LX20W</strain>
    </source>
</reference>
<dbReference type="SUPFAM" id="SSF53335">
    <property type="entry name" value="S-adenosyl-L-methionine-dependent methyltransferases"/>
    <property type="match status" value="1"/>
</dbReference>
<evidence type="ECO:0000313" key="3">
    <source>
        <dbReference type="Proteomes" id="UP000534388"/>
    </source>
</evidence>
<dbReference type="Proteomes" id="UP000534388">
    <property type="component" value="Unassembled WGS sequence"/>
</dbReference>
<feature type="domain" description="Methyltransferase type 12" evidence="1">
    <location>
        <begin position="289"/>
        <end position="403"/>
    </location>
</feature>
<dbReference type="Gene3D" id="3.40.50.150">
    <property type="entry name" value="Vaccinia Virus protein VP39"/>
    <property type="match status" value="1"/>
</dbReference>
<comment type="caution">
    <text evidence="2">The sequence shown here is derived from an EMBL/GenBank/DDBJ whole genome shotgun (WGS) entry which is preliminary data.</text>
</comment>
<dbReference type="CDD" id="cd02440">
    <property type="entry name" value="AdoMet_MTases"/>
    <property type="match status" value="1"/>
</dbReference>
<keyword evidence="2" id="KW-0489">Methyltransferase</keyword>
<protein>
    <submittedName>
        <fullName evidence="2">Class I SAM-dependent methyltransferase</fullName>
    </submittedName>
</protein>
<dbReference type="InterPro" id="IPR013217">
    <property type="entry name" value="Methyltransf_12"/>
</dbReference>
<gene>
    <name evidence="2" type="ORF">H3H37_14775</name>
</gene>